<evidence type="ECO:0000313" key="2">
    <source>
        <dbReference type="EMBL" id="VAX40775.1"/>
    </source>
</evidence>
<dbReference type="InterPro" id="IPR036691">
    <property type="entry name" value="Endo/exonu/phosph_ase_sf"/>
</dbReference>
<protein>
    <recommendedName>
        <fullName evidence="1">Endonuclease/exonuclease/phosphatase domain-containing protein</fullName>
    </recommendedName>
</protein>
<reference evidence="2" key="1">
    <citation type="submission" date="2018-06" db="EMBL/GenBank/DDBJ databases">
        <authorList>
            <person name="Zhirakovskaya E."/>
        </authorList>
    </citation>
    <scope>NUCLEOTIDE SEQUENCE</scope>
</reference>
<evidence type="ECO:0000259" key="1">
    <source>
        <dbReference type="Pfam" id="PF03372"/>
    </source>
</evidence>
<gene>
    <name evidence="2" type="ORF">MNBD_PLANCTO03-855</name>
</gene>
<dbReference type="Gene3D" id="3.60.10.10">
    <property type="entry name" value="Endonuclease/exonuclease/phosphatase"/>
    <property type="match status" value="1"/>
</dbReference>
<dbReference type="InterPro" id="IPR005135">
    <property type="entry name" value="Endo/exonuclease/phosphatase"/>
</dbReference>
<dbReference type="AlphaFoldDB" id="A0A3B1E4D8"/>
<dbReference type="GO" id="GO:0003824">
    <property type="term" value="F:catalytic activity"/>
    <property type="evidence" value="ECO:0007669"/>
    <property type="project" value="InterPro"/>
</dbReference>
<dbReference type="Pfam" id="PF03372">
    <property type="entry name" value="Exo_endo_phos"/>
    <property type="match status" value="1"/>
</dbReference>
<dbReference type="PROSITE" id="PS51257">
    <property type="entry name" value="PROKAR_LIPOPROTEIN"/>
    <property type="match status" value="1"/>
</dbReference>
<accession>A0A3B1E4D8</accession>
<proteinExistence type="predicted"/>
<dbReference type="SUPFAM" id="SSF56219">
    <property type="entry name" value="DNase I-like"/>
    <property type="match status" value="1"/>
</dbReference>
<feature type="domain" description="Endonuclease/exonuclease/phosphatase" evidence="1">
    <location>
        <begin position="238"/>
        <end position="486"/>
    </location>
</feature>
<dbReference type="EMBL" id="UOGK01000441">
    <property type="protein sequence ID" value="VAX40775.1"/>
    <property type="molecule type" value="Genomic_DNA"/>
</dbReference>
<name>A0A3B1E4D8_9ZZZZ</name>
<organism evidence="2">
    <name type="scientific">hydrothermal vent metagenome</name>
    <dbReference type="NCBI Taxonomy" id="652676"/>
    <lineage>
        <taxon>unclassified sequences</taxon>
        <taxon>metagenomes</taxon>
        <taxon>ecological metagenomes</taxon>
    </lineage>
</organism>
<sequence length="496" mass="53381">MRVPHSRSFWCASAGAIVLSLLAGCAGSESSRSSGPAVIPTHVQPVVLDGDIAEWPPSVVMTTDPWWLYVRWKVTGEAKTPQASDESLAIWLDLDTNPTTGRRPVAPRGASQLGVDLTIELSPPAVDGSGLGVGSRVTANTAAGSREISHSQIEFSFAPTYANEWYEGRLSRQSLAELGLPVPREGEPITGMFVLRDGSGSIVGSSQPFEVEATAAEALPPRADLRLPPKPRAGLRVVSWNVWRAKPMKDPGPFARVLRVLDPDVLLLQEWTSRPHEIAAWLNASVPLEEGEWSVRMSEAWGVAVASRYPLEPLGHEELYLDGAEDPVRYVGALVETPFGYLAAASVHLKCCGSSGSSEDQTRISEAGAINRSLAEALRMEPVAMRIIAGDLNLVGSRPPLDVLRNGLDADGSDLEIADARDLGDSAYVTWREDRSVFTPGRLDYAVYSGSAVRTVRTFVLDARLLSDRALEAAGLDRSDADASDHLPLVVDLIPE</sequence>